<reference evidence="1 2" key="1">
    <citation type="submission" date="2019-08" db="EMBL/GenBank/DDBJ databases">
        <title>Actinomadura sp. nov. CYP1-5 isolated from mountain soil.</title>
        <authorList>
            <person name="Songsumanus A."/>
            <person name="Kuncharoen N."/>
            <person name="Kudo T."/>
            <person name="Yuki M."/>
            <person name="Igarashi Y."/>
            <person name="Tanasupawat S."/>
        </authorList>
    </citation>
    <scope>NUCLEOTIDE SEQUENCE [LARGE SCALE GENOMIC DNA]</scope>
    <source>
        <strain evidence="1 2">JCM 14158</strain>
    </source>
</reference>
<dbReference type="Proteomes" id="UP000323380">
    <property type="component" value="Unassembled WGS sequence"/>
</dbReference>
<dbReference type="Pfam" id="PF20062">
    <property type="entry name" value="DUF6461"/>
    <property type="match status" value="1"/>
</dbReference>
<name>A0A5D0NNI4_9ACTN</name>
<dbReference type="InterPro" id="IPR045592">
    <property type="entry name" value="DUF6461"/>
</dbReference>
<dbReference type="STRING" id="1220554.GCA_001552135_08065"/>
<keyword evidence="2" id="KW-1185">Reference proteome</keyword>
<proteinExistence type="predicted"/>
<protein>
    <submittedName>
        <fullName evidence="1">Uncharacterized protein</fullName>
    </submittedName>
</protein>
<comment type="caution">
    <text evidence="1">The sequence shown here is derived from an EMBL/GenBank/DDBJ whole genome shotgun (WGS) entry which is preliminary data.</text>
</comment>
<sequence>MTTTGADYSWVPEFRRGHLVNGYCLTLIHRVTPREFLDRVGAEFQGERAGFDAFNDADSDFQDDQDLWGDQFFVGAAPAPGGDWTFALEINGGIESQTDALAYATRGTTAITHSAGAAAMNHFSWWEDGELRTRFERPAERTGGSPDALVEAMARSGLDVEHGRSAAAADLFALAENVSGIRFGPEVLERAVYLTGIVDVPAEAWQRIVIHTQDASGRPEQVEITNPDGE</sequence>
<dbReference type="RefSeq" id="WP_067905155.1">
    <property type="nucleotide sequence ID" value="NZ_VSFG01000003.1"/>
</dbReference>
<evidence type="ECO:0000313" key="2">
    <source>
        <dbReference type="Proteomes" id="UP000323380"/>
    </source>
</evidence>
<accession>A0A5D0NNI4</accession>
<evidence type="ECO:0000313" key="1">
    <source>
        <dbReference type="EMBL" id="TYB45694.1"/>
    </source>
</evidence>
<organism evidence="1 2">
    <name type="scientific">Actinomadura chibensis</name>
    <dbReference type="NCBI Taxonomy" id="392828"/>
    <lineage>
        <taxon>Bacteria</taxon>
        <taxon>Bacillati</taxon>
        <taxon>Actinomycetota</taxon>
        <taxon>Actinomycetes</taxon>
        <taxon>Streptosporangiales</taxon>
        <taxon>Thermomonosporaceae</taxon>
        <taxon>Actinomadura</taxon>
    </lineage>
</organism>
<dbReference type="EMBL" id="VSFG01000003">
    <property type="protein sequence ID" value="TYB45694.1"/>
    <property type="molecule type" value="Genomic_DNA"/>
</dbReference>
<dbReference type="AlphaFoldDB" id="A0A5D0NNI4"/>
<gene>
    <name evidence="1" type="ORF">FXF69_19985</name>
</gene>